<sequence length="285" mass="32295">MGEIESGYTPNEIQNNITDLPKEDQVGLGENNDIETPKVEAGRVQDGVEELALSDEMSNDILGRENVEMELEGAREGLERIQELRDEIGLEGEGDNFVGDNISYLEEQRQKLDDKISEQEREFLEVPDEGAEESRSIESIIENMENMEEAMRKELKEEREKFIKEFINNSTDTILQDFKTHIDESKNGKKAEQLIKDKIFISINKRAEDYIKNGSEIDLTFSMSIELSSFENLQGETDIYITNVDINFEKGGKESIGRNELASADANEELVDAEAEGELEVNKVA</sequence>
<name>A0A1F6LK93_9BACT</name>
<dbReference type="EMBL" id="MFPS01000006">
    <property type="protein sequence ID" value="OGH59808.1"/>
    <property type="molecule type" value="Genomic_DNA"/>
</dbReference>
<gene>
    <name evidence="3" type="ORF">A2725_02205</name>
</gene>
<organism evidence="3 4">
    <name type="scientific">Candidatus Magasanikbacteria bacterium RIFCSPHIGHO2_01_FULL_33_34</name>
    <dbReference type="NCBI Taxonomy" id="1798671"/>
    <lineage>
        <taxon>Bacteria</taxon>
        <taxon>Candidatus Magasanikiibacteriota</taxon>
    </lineage>
</organism>
<feature type="coiled-coil region" evidence="1">
    <location>
        <begin position="64"/>
        <end position="165"/>
    </location>
</feature>
<dbReference type="Proteomes" id="UP000177067">
    <property type="component" value="Unassembled WGS sequence"/>
</dbReference>
<reference evidence="3 4" key="1">
    <citation type="journal article" date="2016" name="Nat. Commun.">
        <title>Thousands of microbial genomes shed light on interconnected biogeochemical processes in an aquifer system.</title>
        <authorList>
            <person name="Anantharaman K."/>
            <person name="Brown C.T."/>
            <person name="Hug L.A."/>
            <person name="Sharon I."/>
            <person name="Castelle C.J."/>
            <person name="Probst A.J."/>
            <person name="Thomas B.C."/>
            <person name="Singh A."/>
            <person name="Wilkins M.J."/>
            <person name="Karaoz U."/>
            <person name="Brodie E.L."/>
            <person name="Williams K.H."/>
            <person name="Hubbard S.S."/>
            <person name="Banfield J.F."/>
        </authorList>
    </citation>
    <scope>NUCLEOTIDE SEQUENCE [LARGE SCALE GENOMIC DNA]</scope>
</reference>
<feature type="compositionally biased region" description="Polar residues" evidence="2">
    <location>
        <begin position="8"/>
        <end position="18"/>
    </location>
</feature>
<evidence type="ECO:0000256" key="1">
    <source>
        <dbReference type="SAM" id="Coils"/>
    </source>
</evidence>
<dbReference type="AlphaFoldDB" id="A0A1F6LK93"/>
<protein>
    <submittedName>
        <fullName evidence="3">Uncharacterized protein</fullName>
    </submittedName>
</protein>
<keyword evidence="1" id="KW-0175">Coiled coil</keyword>
<accession>A0A1F6LK93</accession>
<evidence type="ECO:0000256" key="2">
    <source>
        <dbReference type="SAM" id="MobiDB-lite"/>
    </source>
</evidence>
<feature type="region of interest" description="Disordered" evidence="2">
    <location>
        <begin position="1"/>
        <end position="36"/>
    </location>
</feature>
<proteinExistence type="predicted"/>
<evidence type="ECO:0000313" key="4">
    <source>
        <dbReference type="Proteomes" id="UP000177067"/>
    </source>
</evidence>
<evidence type="ECO:0000313" key="3">
    <source>
        <dbReference type="EMBL" id="OGH59808.1"/>
    </source>
</evidence>
<comment type="caution">
    <text evidence="3">The sequence shown here is derived from an EMBL/GenBank/DDBJ whole genome shotgun (WGS) entry which is preliminary data.</text>
</comment>